<evidence type="ECO:0000313" key="2">
    <source>
        <dbReference type="Proteomes" id="UP000229055"/>
    </source>
</evidence>
<accession>A0A2D3TFK6</accession>
<dbReference type="AlphaFoldDB" id="A0A2D3TFK6"/>
<reference evidence="2" key="2">
    <citation type="submission" date="2017-11" db="EMBL/GenBank/DDBJ databases">
        <title>PacBio sequencing of new strain of the secondary endosymbiont Candidatus Hamiltonella defensa.</title>
        <authorList>
            <person name="Strand M.R."/>
            <person name="Oliver K."/>
        </authorList>
    </citation>
    <scope>NUCLEOTIDE SEQUENCE [LARGE SCALE GENOMIC DNA]</scope>
    <source>
        <strain evidence="2">ZA17</strain>
    </source>
</reference>
<dbReference type="Proteomes" id="UP000229055">
    <property type="component" value="Chromosome"/>
</dbReference>
<dbReference type="EMBL" id="CP017613">
    <property type="protein sequence ID" value="ATW34493.1"/>
    <property type="molecule type" value="Genomic_DNA"/>
</dbReference>
<gene>
    <name evidence="1" type="ORF">BJP43_09760</name>
</gene>
<proteinExistence type="predicted"/>
<organism evidence="1 2">
    <name type="scientific">Candidatus Williamhamiltonella defendens</name>
    <dbReference type="NCBI Taxonomy" id="138072"/>
    <lineage>
        <taxon>Bacteria</taxon>
        <taxon>Pseudomonadati</taxon>
        <taxon>Pseudomonadota</taxon>
        <taxon>Gammaproteobacteria</taxon>
        <taxon>Enterobacterales</taxon>
        <taxon>Enterobacteriaceae</taxon>
        <taxon>aphid secondary symbionts</taxon>
        <taxon>Candidatus Williamhamiltonella</taxon>
    </lineage>
</organism>
<evidence type="ECO:0008006" key="3">
    <source>
        <dbReference type="Google" id="ProtNLM"/>
    </source>
</evidence>
<evidence type="ECO:0000313" key="1">
    <source>
        <dbReference type="EMBL" id="ATW34493.1"/>
    </source>
</evidence>
<protein>
    <recommendedName>
        <fullName evidence="3">Phage tail protein</fullName>
    </recommendedName>
</protein>
<sequence>MTDLTELSQWEDGIYQIETRDPVLGGPEGIANRQAQQLGNRTTFLKKGQDRLNTEFYHHREAEDPHPVYALKKSPDFTGEPKAPTPEFKNSSRQLATTEFVTRAVNALTDGAPEALDTLKELAKALGEERDFSTQILQQLSQKLSKNDHGADIPDKAQFIQNLGLSHTATLPLGTTQHTVMRGDDERVVQCHDWKQTVKAKELEGEPRYTTTIDLTGLSTERYYPVWWRFPPNEGANNWLTIHRSYATDREKFPFGQDITHLAGLLVQLEGGDTPWGGDAQYFHIKRLHQSYRKTVKALNYRMLCIARPVDGKYPMINGLSAGALNHSPVYSGGYLRGGLTYFVTSSFSHHRLGFSREEGEVEIFQWSYAGGDKIKHKEEDSVSIDSAFEIRFMVKPFGSDDPALGKDYADVTMPYAFDYDKRYQPKK</sequence>
<reference evidence="2" key="1">
    <citation type="submission" date="2016-10" db="EMBL/GenBank/DDBJ databases">
        <authorList>
            <person name="Chevignon G."/>
        </authorList>
    </citation>
    <scope>NUCLEOTIDE SEQUENCE [LARGE SCALE GENOMIC DNA]</scope>
    <source>
        <strain evidence="2">ZA17</strain>
    </source>
</reference>
<dbReference type="RefSeq" id="WP_193432615.1">
    <property type="nucleotide sequence ID" value="NZ_CP017613.1"/>
</dbReference>
<name>A0A2D3TFK6_9ENTR</name>